<gene>
    <name evidence="2" type="ORF">B9T28_11320</name>
</gene>
<keyword evidence="1" id="KW-0732">Signal</keyword>
<protein>
    <recommendedName>
        <fullName evidence="4">VCBS repeat-containing protein</fullName>
    </recommendedName>
</protein>
<accession>A0A1Y3CCK0</accession>
<dbReference type="OrthoDB" id="86940at2"/>
<dbReference type="Proteomes" id="UP000242765">
    <property type="component" value="Unassembled WGS sequence"/>
</dbReference>
<evidence type="ECO:0000313" key="3">
    <source>
        <dbReference type="Proteomes" id="UP000242765"/>
    </source>
</evidence>
<keyword evidence="3" id="KW-1185">Reference proteome</keyword>
<dbReference type="EMBL" id="NEGB01000006">
    <property type="protein sequence ID" value="OTG64789.1"/>
    <property type="molecule type" value="Genomic_DNA"/>
</dbReference>
<comment type="caution">
    <text evidence="2">The sequence shown here is derived from an EMBL/GenBank/DDBJ whole genome shotgun (WGS) entry which is preliminary data.</text>
</comment>
<proteinExistence type="predicted"/>
<dbReference type="STRING" id="1977882.B9T28_11320"/>
<sequence length="241" mass="27607">MLLNTMKLKLTTVIISLSVALLGSQVAFAETAKPTAEEIQLQKDKIKYKAYIPAKYVLFEAIQGDLNQDGQKDLVLIVKGTDPTQWVNHEYRGKIDRNRRGMIVLLKEKGAYKKLTQNLSAFSSENEEGGVYFAPELWVSVEKGLLNVHYGHGRYGYWNYSFRLQNQDLRLIGYDSSSNHGPYVDSETSINFLTNKKVIRKNLNEDPDGDPKFKETWRKVNLAPIYLSKIKDFDELDLFGF</sequence>
<dbReference type="AlphaFoldDB" id="A0A1Y3CCK0"/>
<evidence type="ECO:0000256" key="1">
    <source>
        <dbReference type="SAM" id="SignalP"/>
    </source>
</evidence>
<evidence type="ECO:0008006" key="4">
    <source>
        <dbReference type="Google" id="ProtNLM"/>
    </source>
</evidence>
<organism evidence="2 3">
    <name type="scientific">Acinetobacter silvestris</name>
    <dbReference type="NCBI Taxonomy" id="1977882"/>
    <lineage>
        <taxon>Bacteria</taxon>
        <taxon>Pseudomonadati</taxon>
        <taxon>Pseudomonadota</taxon>
        <taxon>Gammaproteobacteria</taxon>
        <taxon>Moraxellales</taxon>
        <taxon>Moraxellaceae</taxon>
        <taxon>Acinetobacter</taxon>
    </lineage>
</organism>
<feature type="chain" id="PRO_5013322639" description="VCBS repeat-containing protein" evidence="1">
    <location>
        <begin position="30"/>
        <end position="241"/>
    </location>
</feature>
<name>A0A1Y3CCK0_9GAMM</name>
<feature type="signal peptide" evidence="1">
    <location>
        <begin position="1"/>
        <end position="29"/>
    </location>
</feature>
<reference evidence="2 3" key="1">
    <citation type="submission" date="2017-04" db="EMBL/GenBank/DDBJ databases">
        <title>High diversity of culturable Acinetobacter species in natural soil and water ecosystems.</title>
        <authorList>
            <person name="Nemec A."/>
            <person name="Radolfova-Krizova L."/>
        </authorList>
    </citation>
    <scope>NUCLEOTIDE SEQUENCE [LARGE SCALE GENOMIC DNA]</scope>
    <source>
        <strain evidence="2 3">ANC 4999</strain>
    </source>
</reference>
<evidence type="ECO:0000313" key="2">
    <source>
        <dbReference type="EMBL" id="OTG64789.1"/>
    </source>
</evidence>